<sequence length="95" mass="10881">MRIDHIVCPDHIADKLETEHHVTVQEAREVLLGYPRIRFAEKGHTPGEDVYVAFGQTFAGRYLAVFFVYKSVTATAIIISARDMSKRERKAYGRK</sequence>
<evidence type="ECO:0000313" key="3">
    <source>
        <dbReference type="Proteomes" id="UP000233654"/>
    </source>
</evidence>
<dbReference type="EMBL" id="PHEX01000056">
    <property type="protein sequence ID" value="PKQ27770.1"/>
    <property type="molecule type" value="Genomic_DNA"/>
</dbReference>
<keyword evidence="1" id="KW-1133">Transmembrane helix</keyword>
<proteinExistence type="predicted"/>
<dbReference type="Gene3D" id="3.10.450.530">
    <property type="entry name" value="Ribonuclease toxin, BrnT, of type II toxin-antitoxin system"/>
    <property type="match status" value="1"/>
</dbReference>
<keyword evidence="1" id="KW-0812">Transmembrane</keyword>
<dbReference type="AlphaFoldDB" id="A0A2N3G4X1"/>
<name>A0A2N3G4X1_9ACTN</name>
<evidence type="ECO:0000313" key="2">
    <source>
        <dbReference type="EMBL" id="PKQ27770.1"/>
    </source>
</evidence>
<evidence type="ECO:0008006" key="4">
    <source>
        <dbReference type="Google" id="ProtNLM"/>
    </source>
</evidence>
<accession>A0A2N3G4X1</accession>
<feature type="transmembrane region" description="Helical" evidence="1">
    <location>
        <begin position="62"/>
        <end position="81"/>
    </location>
</feature>
<comment type="caution">
    <text evidence="2">The sequence shown here is derived from an EMBL/GenBank/DDBJ whole genome shotgun (WGS) entry which is preliminary data.</text>
</comment>
<organism evidence="2 3">
    <name type="scientific">Candidatus Anoxymicrobium japonicum</name>
    <dbReference type="NCBI Taxonomy" id="2013648"/>
    <lineage>
        <taxon>Bacteria</taxon>
        <taxon>Bacillati</taxon>
        <taxon>Actinomycetota</taxon>
        <taxon>Candidatus Geothermincolia</taxon>
        <taxon>Candidatus Geothermincolales</taxon>
        <taxon>Candidatus Anoxymicrobiaceae</taxon>
        <taxon>Candidatus Anoxymicrobium</taxon>
    </lineage>
</organism>
<dbReference type="InterPro" id="IPR038573">
    <property type="entry name" value="BrnT_sf"/>
</dbReference>
<protein>
    <recommendedName>
        <fullName evidence="4">BrnT family toxin</fullName>
    </recommendedName>
</protein>
<gene>
    <name evidence="2" type="ORF">CVT63_06265</name>
</gene>
<evidence type="ECO:0000256" key="1">
    <source>
        <dbReference type="SAM" id="Phobius"/>
    </source>
</evidence>
<dbReference type="Pfam" id="PF04365">
    <property type="entry name" value="BrnT_toxin"/>
    <property type="match status" value="1"/>
</dbReference>
<dbReference type="Proteomes" id="UP000233654">
    <property type="component" value="Unassembled WGS sequence"/>
</dbReference>
<dbReference type="InterPro" id="IPR007460">
    <property type="entry name" value="BrnT_toxin"/>
</dbReference>
<reference evidence="2 3" key="1">
    <citation type="journal article" date="2017" name="ISME J.">
        <title>Potential for microbial H2 and metal transformations associated with novel bacteria and archaea in deep terrestrial subsurface sediments.</title>
        <authorList>
            <person name="Hernsdorf A.W."/>
            <person name="Amano Y."/>
            <person name="Miyakawa K."/>
            <person name="Ise K."/>
            <person name="Suzuki Y."/>
            <person name="Anantharaman K."/>
            <person name="Probst A."/>
            <person name="Burstein D."/>
            <person name="Thomas B.C."/>
            <person name="Banfield J.F."/>
        </authorList>
    </citation>
    <scope>NUCLEOTIDE SEQUENCE [LARGE SCALE GENOMIC DNA]</scope>
    <source>
        <strain evidence="2">HGW-Actinobacteria-3</strain>
    </source>
</reference>
<keyword evidence="1" id="KW-0472">Membrane</keyword>